<dbReference type="Proteomes" id="UP000319824">
    <property type="component" value="Unassembled WGS sequence"/>
</dbReference>
<comment type="caution">
    <text evidence="1">The sequence shown here is derived from an EMBL/GenBank/DDBJ whole genome shotgun (WGS) entry which is preliminary data.</text>
</comment>
<sequence>MWVDLSDAEVAAVIAAMGHGSVVDKLCERPSAGTGAFVNAAEQDAIDGIYVEPFGVVKRGKFGAHVMCWRWVSWGSDRLRIAEHCSANWRVTASDRDGIRHLWMYTPRVA</sequence>
<organism evidence="1 2">
    <name type="scientific">Rhizobium mongolense USDA 1844</name>
    <dbReference type="NCBI Taxonomy" id="1079460"/>
    <lineage>
        <taxon>Bacteria</taxon>
        <taxon>Pseudomonadati</taxon>
        <taxon>Pseudomonadota</taxon>
        <taxon>Alphaproteobacteria</taxon>
        <taxon>Hyphomicrobiales</taxon>
        <taxon>Rhizobiaceae</taxon>
        <taxon>Rhizobium/Agrobacterium group</taxon>
        <taxon>Rhizobium</taxon>
    </lineage>
</organism>
<evidence type="ECO:0000313" key="2">
    <source>
        <dbReference type="Proteomes" id="UP000319824"/>
    </source>
</evidence>
<gene>
    <name evidence="1" type="ORF">BCL32_3208</name>
</gene>
<dbReference type="AlphaFoldDB" id="A0A559SL64"/>
<dbReference type="RefSeq" id="WP_145611792.1">
    <property type="nucleotide sequence ID" value="NZ_ATTQ01000013.1"/>
</dbReference>
<evidence type="ECO:0000313" key="1">
    <source>
        <dbReference type="EMBL" id="TVZ63091.1"/>
    </source>
</evidence>
<protein>
    <submittedName>
        <fullName evidence="1">Uncharacterized protein</fullName>
    </submittedName>
</protein>
<dbReference type="EMBL" id="VISO01000003">
    <property type="protein sequence ID" value="TVZ63091.1"/>
    <property type="molecule type" value="Genomic_DNA"/>
</dbReference>
<proteinExistence type="predicted"/>
<reference evidence="1 2" key="1">
    <citation type="submission" date="2019-06" db="EMBL/GenBank/DDBJ databases">
        <title>Pac Bio to generate improved reference genome sequences for organisms with transposon mutant libraries (support for FEBA project).</title>
        <authorList>
            <person name="Blow M."/>
        </authorList>
    </citation>
    <scope>NUCLEOTIDE SEQUENCE [LARGE SCALE GENOMIC DNA]</scope>
    <source>
        <strain evidence="1 2">USDA 1844</strain>
    </source>
</reference>
<accession>A0A559SL64</accession>
<name>A0A559SL64_9HYPH</name>